<dbReference type="Proteomes" id="UP000451471">
    <property type="component" value="Unassembled WGS sequence"/>
</dbReference>
<feature type="compositionally biased region" description="Basic and acidic residues" evidence="2">
    <location>
        <begin position="143"/>
        <end position="153"/>
    </location>
</feature>
<comment type="caution">
    <text evidence="4">The sequence shown here is derived from an EMBL/GenBank/DDBJ whole genome shotgun (WGS) entry which is preliminary data.</text>
</comment>
<keyword evidence="5" id="KW-1185">Reference proteome</keyword>
<dbReference type="GO" id="GO:0006281">
    <property type="term" value="P:DNA repair"/>
    <property type="evidence" value="ECO:0007669"/>
    <property type="project" value="InterPro"/>
</dbReference>
<dbReference type="SUPFAM" id="SSF46767">
    <property type="entry name" value="Methylated DNA-protein cysteine methyltransferase, C-terminal domain"/>
    <property type="match status" value="1"/>
</dbReference>
<evidence type="ECO:0000313" key="5">
    <source>
        <dbReference type="Proteomes" id="UP000451471"/>
    </source>
</evidence>
<keyword evidence="1" id="KW-0227">DNA damage</keyword>
<keyword evidence="4" id="KW-0808">Transferase</keyword>
<protein>
    <submittedName>
        <fullName evidence="4">Methylated-DNA--[protein]-cysteine S-methyltransferase</fullName>
    </submittedName>
</protein>
<evidence type="ECO:0000313" key="4">
    <source>
        <dbReference type="EMBL" id="MWG35249.1"/>
    </source>
</evidence>
<dbReference type="AlphaFoldDB" id="A0A6B0GP02"/>
<dbReference type="Pfam" id="PF01035">
    <property type="entry name" value="DNA_binding_1"/>
    <property type="match status" value="1"/>
</dbReference>
<organism evidence="4 5">
    <name type="scientific">Halomarina oriensis</name>
    <dbReference type="NCBI Taxonomy" id="671145"/>
    <lineage>
        <taxon>Archaea</taxon>
        <taxon>Methanobacteriati</taxon>
        <taxon>Methanobacteriota</taxon>
        <taxon>Stenosarchaea group</taxon>
        <taxon>Halobacteria</taxon>
        <taxon>Halobacteriales</taxon>
        <taxon>Natronomonadaceae</taxon>
        <taxon>Halomarina</taxon>
    </lineage>
</organism>
<evidence type="ECO:0000259" key="3">
    <source>
        <dbReference type="Pfam" id="PF01035"/>
    </source>
</evidence>
<dbReference type="EMBL" id="WSZK01000018">
    <property type="protein sequence ID" value="MWG35249.1"/>
    <property type="molecule type" value="Genomic_DNA"/>
</dbReference>
<dbReference type="GO" id="GO:0032259">
    <property type="term" value="P:methylation"/>
    <property type="evidence" value="ECO:0007669"/>
    <property type="project" value="UniProtKB-KW"/>
</dbReference>
<dbReference type="InterPro" id="IPR036217">
    <property type="entry name" value="MethylDNA_cys_MeTrfase_DNAb"/>
</dbReference>
<evidence type="ECO:0000256" key="2">
    <source>
        <dbReference type="SAM" id="MobiDB-lite"/>
    </source>
</evidence>
<accession>A0A6B0GP02</accession>
<feature type="domain" description="Methylated-DNA-[protein]-cysteine S-methyltransferase DNA binding" evidence="3">
    <location>
        <begin position="75"/>
        <end position="132"/>
    </location>
</feature>
<dbReference type="InterPro" id="IPR014048">
    <property type="entry name" value="MethylDNA_cys_MeTrfase_DNA-bd"/>
</dbReference>
<proteinExistence type="predicted"/>
<name>A0A6B0GP02_9EURY</name>
<dbReference type="InterPro" id="IPR036388">
    <property type="entry name" value="WH-like_DNA-bd_sf"/>
</dbReference>
<feature type="region of interest" description="Disordered" evidence="2">
    <location>
        <begin position="126"/>
        <end position="153"/>
    </location>
</feature>
<reference evidence="4 5" key="1">
    <citation type="submission" date="2019-12" db="EMBL/GenBank/DDBJ databases">
        <title>Halocatena pleomorpha gen. nov. sp. nov., an extremely halophilic archaeon of family Halobacteriaceae isolated from saltpan soil.</title>
        <authorList>
            <person name="Pal Y."/>
            <person name="Verma A."/>
            <person name="Krishnamurthi S."/>
            <person name="Kumar P."/>
        </authorList>
    </citation>
    <scope>NUCLEOTIDE SEQUENCE [LARGE SCALE GENOMIC DNA]</scope>
    <source>
        <strain evidence="4 5">JCM 16495</strain>
    </source>
</reference>
<dbReference type="Gene3D" id="1.10.10.10">
    <property type="entry name" value="Winged helix-like DNA-binding domain superfamily/Winged helix DNA-binding domain"/>
    <property type="match status" value="1"/>
</dbReference>
<gene>
    <name evidence="4" type="ORF">GQS65_12255</name>
</gene>
<dbReference type="RefSeq" id="WP_158204929.1">
    <property type="nucleotide sequence ID" value="NZ_WSZK01000018.1"/>
</dbReference>
<dbReference type="OrthoDB" id="372118at2157"/>
<keyword evidence="4" id="KW-0489">Methyltransferase</keyword>
<sequence>MDDVAGIYAREAPYLDRYVQVGVASDKVISLSFPTDPEADADPDLALLDDIEAYLEGERETFEDVELGLTVPTDQREVLLAVREISYGSQVSVQHLARAIPTLDPDDEDDHETIRAALADNPIPLLVPDHRVRDGPSGAPPEVEQRLRTLEEL</sequence>
<dbReference type="GO" id="GO:0008168">
    <property type="term" value="F:methyltransferase activity"/>
    <property type="evidence" value="ECO:0007669"/>
    <property type="project" value="UniProtKB-KW"/>
</dbReference>
<evidence type="ECO:0000256" key="1">
    <source>
        <dbReference type="ARBA" id="ARBA00022763"/>
    </source>
</evidence>